<proteinExistence type="predicted"/>
<dbReference type="Proteomes" id="UP000323597">
    <property type="component" value="Chromosome A09"/>
</dbReference>
<keyword evidence="2" id="KW-1185">Reference proteome</keyword>
<dbReference type="EMBL" id="CM017644">
    <property type="protein sequence ID" value="TYJ16981.1"/>
    <property type="molecule type" value="Genomic_DNA"/>
</dbReference>
<evidence type="ECO:0000313" key="1">
    <source>
        <dbReference type="EMBL" id="TYJ16981.1"/>
    </source>
</evidence>
<sequence>MVGGASLKAFSSYFAQLCLSYTFCVFTSLDQPELIDIISFNIHKELGKSEEEYEQSEEFRQDLKLKVRELLKEQ</sequence>
<organism evidence="1 2">
    <name type="scientific">Gossypium mustelinum</name>
    <name type="common">Cotton</name>
    <name type="synonym">Gossypium caicoense</name>
    <dbReference type="NCBI Taxonomy" id="34275"/>
    <lineage>
        <taxon>Eukaryota</taxon>
        <taxon>Viridiplantae</taxon>
        <taxon>Streptophyta</taxon>
        <taxon>Embryophyta</taxon>
        <taxon>Tracheophyta</taxon>
        <taxon>Spermatophyta</taxon>
        <taxon>Magnoliopsida</taxon>
        <taxon>eudicotyledons</taxon>
        <taxon>Gunneridae</taxon>
        <taxon>Pentapetalae</taxon>
        <taxon>rosids</taxon>
        <taxon>malvids</taxon>
        <taxon>Malvales</taxon>
        <taxon>Malvaceae</taxon>
        <taxon>Malvoideae</taxon>
        <taxon>Gossypium</taxon>
    </lineage>
</organism>
<dbReference type="AlphaFoldDB" id="A0A5D2XVJ6"/>
<name>A0A5D2XVJ6_GOSMU</name>
<evidence type="ECO:0000313" key="2">
    <source>
        <dbReference type="Proteomes" id="UP000323597"/>
    </source>
</evidence>
<reference evidence="1 2" key="1">
    <citation type="submission" date="2019-07" db="EMBL/GenBank/DDBJ databases">
        <title>WGS assembly of Gossypium mustelinum.</title>
        <authorList>
            <person name="Chen Z.J."/>
            <person name="Sreedasyam A."/>
            <person name="Ando A."/>
            <person name="Song Q."/>
            <person name="De L."/>
            <person name="Hulse-Kemp A."/>
            <person name="Ding M."/>
            <person name="Ye W."/>
            <person name="Kirkbride R."/>
            <person name="Jenkins J."/>
            <person name="Plott C."/>
            <person name="Lovell J."/>
            <person name="Lin Y.-M."/>
            <person name="Vaughn R."/>
            <person name="Liu B."/>
            <person name="Li W."/>
            <person name="Simpson S."/>
            <person name="Scheffler B."/>
            <person name="Saski C."/>
            <person name="Grover C."/>
            <person name="Hu G."/>
            <person name="Conover J."/>
            <person name="Carlson J."/>
            <person name="Shu S."/>
            <person name="Boston L."/>
            <person name="Williams M."/>
            <person name="Peterson D."/>
            <person name="Mcgee K."/>
            <person name="Jones D."/>
            <person name="Wendel J."/>
            <person name="Stelly D."/>
            <person name="Grimwood J."/>
            <person name="Schmutz J."/>
        </authorList>
    </citation>
    <scope>NUCLEOTIDE SEQUENCE [LARGE SCALE GENOMIC DNA]</scope>
    <source>
        <strain evidence="1">1408120.09</strain>
    </source>
</reference>
<protein>
    <submittedName>
        <fullName evidence="1">Uncharacterized protein</fullName>
    </submittedName>
</protein>
<accession>A0A5D2XVJ6</accession>
<gene>
    <name evidence="1" type="ORF">E1A91_A09G019100v1</name>
</gene>